<feature type="domain" description="Acyl-CoA thioesterase-like C-terminal" evidence="2">
    <location>
        <begin position="129"/>
        <end position="266"/>
    </location>
</feature>
<proteinExistence type="predicted"/>
<dbReference type="EMBL" id="NIOF01000012">
    <property type="protein sequence ID" value="OWQ85729.1"/>
    <property type="molecule type" value="Genomic_DNA"/>
</dbReference>
<dbReference type="PANTHER" id="PTHR38110:SF1">
    <property type="entry name" value="THIOESTERASE DOMAIN-CONTAINING PROTEIN"/>
    <property type="match status" value="1"/>
</dbReference>
<gene>
    <name evidence="3" type="ORF">CDN99_21885</name>
</gene>
<sequence length="269" mass="29681">MPHDFDQAILLAPAGGHRFDGATHAAYANMVGPFGGTTGAAMLNAVLLHSERIGEPIALTVNFASPLADGAFEIEACPARTNRSTQHWQIELTQNGEVAATGSAVFAQRRETWSATEAQLPPDIPPASALRRMSQAGFPAWVSRYNMRFLPGFAPGPFTGEEQDHSISRFWVRDEPPRPLDFPSLAAICDCFFPRIFIRRRRPAPIGTVTLTTYFHADTPLLAQQGDRHVLGLARGLNFRNGYFDQTAEVWSDDGHMLASTHQMVYFKE</sequence>
<dbReference type="InterPro" id="IPR042171">
    <property type="entry name" value="Acyl-CoA_hotdog"/>
</dbReference>
<name>A0A246IZF9_9BURK</name>
<evidence type="ECO:0000259" key="2">
    <source>
        <dbReference type="Pfam" id="PF20789"/>
    </source>
</evidence>
<evidence type="ECO:0000313" key="3">
    <source>
        <dbReference type="EMBL" id="OWQ85729.1"/>
    </source>
</evidence>
<evidence type="ECO:0000259" key="1">
    <source>
        <dbReference type="Pfam" id="PF13622"/>
    </source>
</evidence>
<reference evidence="3 4" key="1">
    <citation type="journal article" date="2008" name="Int. J. Syst. Evol. Microbiol.">
        <title>Description of Roseateles aquatilis sp. nov. and Roseateles terrae sp. nov., in the class Betaproteobacteria, and emended description of the genus Roseateles.</title>
        <authorList>
            <person name="Gomila M."/>
            <person name="Bowien B."/>
            <person name="Falsen E."/>
            <person name="Moore E.R."/>
            <person name="Lalucat J."/>
        </authorList>
    </citation>
    <scope>NUCLEOTIDE SEQUENCE [LARGE SCALE GENOMIC DNA]</scope>
    <source>
        <strain evidence="3 4">CCUG 48205</strain>
    </source>
</reference>
<dbReference type="Pfam" id="PF20789">
    <property type="entry name" value="4HBT_3C"/>
    <property type="match status" value="1"/>
</dbReference>
<dbReference type="AlphaFoldDB" id="A0A246IZF9"/>
<dbReference type="InterPro" id="IPR029069">
    <property type="entry name" value="HotDog_dom_sf"/>
</dbReference>
<dbReference type="SUPFAM" id="SSF54637">
    <property type="entry name" value="Thioesterase/thiol ester dehydrase-isomerase"/>
    <property type="match status" value="2"/>
</dbReference>
<organism evidence="3 4">
    <name type="scientific">Roseateles aquatilis</name>
    <dbReference type="NCBI Taxonomy" id="431061"/>
    <lineage>
        <taxon>Bacteria</taxon>
        <taxon>Pseudomonadati</taxon>
        <taxon>Pseudomonadota</taxon>
        <taxon>Betaproteobacteria</taxon>
        <taxon>Burkholderiales</taxon>
        <taxon>Sphaerotilaceae</taxon>
        <taxon>Roseateles</taxon>
    </lineage>
</organism>
<dbReference type="InterPro" id="IPR049450">
    <property type="entry name" value="ACOT8-like_C"/>
</dbReference>
<evidence type="ECO:0000313" key="4">
    <source>
        <dbReference type="Proteomes" id="UP000197468"/>
    </source>
</evidence>
<keyword evidence="4" id="KW-1185">Reference proteome</keyword>
<dbReference type="RefSeq" id="WP_088387032.1">
    <property type="nucleotide sequence ID" value="NZ_NIOF01000012.1"/>
</dbReference>
<dbReference type="Pfam" id="PF13622">
    <property type="entry name" value="4HBT_3"/>
    <property type="match status" value="1"/>
</dbReference>
<protein>
    <submittedName>
        <fullName evidence="3">Acyl-CoA thioesterase</fullName>
    </submittedName>
</protein>
<comment type="caution">
    <text evidence="3">The sequence shown here is derived from an EMBL/GenBank/DDBJ whole genome shotgun (WGS) entry which is preliminary data.</text>
</comment>
<dbReference type="InterPro" id="IPR049449">
    <property type="entry name" value="TesB_ACOT8-like_N"/>
</dbReference>
<feature type="domain" description="Acyl-CoA thioesterase-like N-terminal HotDog" evidence="1">
    <location>
        <begin position="28"/>
        <end position="107"/>
    </location>
</feature>
<dbReference type="InterPro" id="IPR052389">
    <property type="entry name" value="Sec_Metab_Biosynth-Assoc"/>
</dbReference>
<accession>A0A246IZF9</accession>
<dbReference type="OrthoDB" id="4370297at2"/>
<dbReference type="PANTHER" id="PTHR38110">
    <property type="entry name" value="CHROMOSOME 23, WHOLE GENOME SHOTGUN SEQUENCE"/>
    <property type="match status" value="1"/>
</dbReference>
<dbReference type="Gene3D" id="2.40.160.210">
    <property type="entry name" value="Acyl-CoA thioesterase, double hotdog domain"/>
    <property type="match status" value="1"/>
</dbReference>
<dbReference type="Proteomes" id="UP000197468">
    <property type="component" value="Unassembled WGS sequence"/>
</dbReference>